<keyword evidence="3" id="KW-1185">Reference proteome</keyword>
<feature type="region of interest" description="Disordered" evidence="1">
    <location>
        <begin position="117"/>
        <end position="177"/>
    </location>
</feature>
<accession>A0A2T9Z6F4</accession>
<comment type="caution">
    <text evidence="2">The sequence shown here is derived from an EMBL/GenBank/DDBJ whole genome shotgun (WGS) entry which is preliminary data.</text>
</comment>
<evidence type="ECO:0000313" key="3">
    <source>
        <dbReference type="Proteomes" id="UP000245699"/>
    </source>
</evidence>
<feature type="non-terminal residue" evidence="2">
    <location>
        <position position="1"/>
    </location>
</feature>
<dbReference type="EMBL" id="MBFT01000006">
    <property type="protein sequence ID" value="PVV00132.1"/>
    <property type="molecule type" value="Genomic_DNA"/>
</dbReference>
<dbReference type="AlphaFoldDB" id="A0A2T9Z6F4"/>
<sequence>LMNCVYQTNFLKSRNRKMMTQTESKKVYKQHRTPWLKSSSSSFIKHSNKMNKLYILGLVSSVLVSAQCGCNANDNNNNYNEEVMYNDYDNDFGVYQATPAVAPVVAPVAPVPVAAAPVAAESPSPVLGKKKCRHRRRHRRHGTKRHGTRRHGKGRHGKKHHRRRHHKSHVPAPTQSV</sequence>
<protein>
    <submittedName>
        <fullName evidence="2">Uncharacterized protein</fullName>
    </submittedName>
</protein>
<dbReference type="Proteomes" id="UP000245699">
    <property type="component" value="Unassembled WGS sequence"/>
</dbReference>
<name>A0A2T9Z6F4_9FUNG</name>
<organism evidence="2 3">
    <name type="scientific">Furculomyces boomerangus</name>
    <dbReference type="NCBI Taxonomy" id="61424"/>
    <lineage>
        <taxon>Eukaryota</taxon>
        <taxon>Fungi</taxon>
        <taxon>Fungi incertae sedis</taxon>
        <taxon>Zoopagomycota</taxon>
        <taxon>Kickxellomycotina</taxon>
        <taxon>Harpellomycetes</taxon>
        <taxon>Harpellales</taxon>
        <taxon>Harpellaceae</taxon>
        <taxon>Furculomyces</taxon>
    </lineage>
</organism>
<evidence type="ECO:0000313" key="2">
    <source>
        <dbReference type="EMBL" id="PVV00132.1"/>
    </source>
</evidence>
<gene>
    <name evidence="2" type="ORF">BB559_000124</name>
</gene>
<evidence type="ECO:0000256" key="1">
    <source>
        <dbReference type="SAM" id="MobiDB-lite"/>
    </source>
</evidence>
<feature type="compositionally biased region" description="Low complexity" evidence="1">
    <location>
        <begin position="117"/>
        <end position="126"/>
    </location>
</feature>
<feature type="compositionally biased region" description="Basic residues" evidence="1">
    <location>
        <begin position="128"/>
        <end position="169"/>
    </location>
</feature>
<proteinExistence type="predicted"/>
<reference evidence="2 3" key="1">
    <citation type="journal article" date="2018" name="MBio">
        <title>Comparative Genomics Reveals the Core Gene Toolbox for the Fungus-Insect Symbiosis.</title>
        <authorList>
            <person name="Wang Y."/>
            <person name="Stata M."/>
            <person name="Wang W."/>
            <person name="Stajich J.E."/>
            <person name="White M.M."/>
            <person name="Moncalvo J.M."/>
        </authorList>
    </citation>
    <scope>NUCLEOTIDE SEQUENCE [LARGE SCALE GENOMIC DNA]</scope>
    <source>
        <strain evidence="2 3">AUS-77-4</strain>
    </source>
</reference>